<dbReference type="PANTHER" id="PTHR24198">
    <property type="entry name" value="ANKYRIN REPEAT AND PROTEIN KINASE DOMAIN-CONTAINING PROTEIN"/>
    <property type="match status" value="1"/>
</dbReference>
<name>A0AA38IKZ6_9CUCU</name>
<feature type="repeat" description="ANK" evidence="3">
    <location>
        <begin position="751"/>
        <end position="783"/>
    </location>
</feature>
<dbReference type="Proteomes" id="UP001168821">
    <property type="component" value="Unassembled WGS sequence"/>
</dbReference>
<evidence type="ECO:0000256" key="3">
    <source>
        <dbReference type="PROSITE-ProRule" id="PRU00023"/>
    </source>
</evidence>
<organism evidence="4 5">
    <name type="scientific">Zophobas morio</name>
    <dbReference type="NCBI Taxonomy" id="2755281"/>
    <lineage>
        <taxon>Eukaryota</taxon>
        <taxon>Metazoa</taxon>
        <taxon>Ecdysozoa</taxon>
        <taxon>Arthropoda</taxon>
        <taxon>Hexapoda</taxon>
        <taxon>Insecta</taxon>
        <taxon>Pterygota</taxon>
        <taxon>Neoptera</taxon>
        <taxon>Endopterygota</taxon>
        <taxon>Coleoptera</taxon>
        <taxon>Polyphaga</taxon>
        <taxon>Cucujiformia</taxon>
        <taxon>Tenebrionidae</taxon>
        <taxon>Zophobas</taxon>
    </lineage>
</organism>
<evidence type="ECO:0008006" key="6">
    <source>
        <dbReference type="Google" id="ProtNLM"/>
    </source>
</evidence>
<feature type="repeat" description="ANK" evidence="3">
    <location>
        <begin position="619"/>
        <end position="651"/>
    </location>
</feature>
<dbReference type="PRINTS" id="PR01415">
    <property type="entry name" value="ANKYRIN"/>
</dbReference>
<feature type="repeat" description="ANK" evidence="3">
    <location>
        <begin position="586"/>
        <end position="618"/>
    </location>
</feature>
<gene>
    <name evidence="4" type="ORF">Zmor_014585</name>
</gene>
<dbReference type="InterPro" id="IPR002110">
    <property type="entry name" value="Ankyrin_rpt"/>
</dbReference>
<dbReference type="InterPro" id="IPR036770">
    <property type="entry name" value="Ankyrin_rpt-contain_sf"/>
</dbReference>
<dbReference type="SUPFAM" id="SSF52540">
    <property type="entry name" value="P-loop containing nucleoside triphosphate hydrolases"/>
    <property type="match status" value="1"/>
</dbReference>
<proteinExistence type="predicted"/>
<dbReference type="PROSITE" id="PS50088">
    <property type="entry name" value="ANK_REPEAT"/>
    <property type="match status" value="8"/>
</dbReference>
<dbReference type="PANTHER" id="PTHR24198:SF165">
    <property type="entry name" value="ANKYRIN REPEAT-CONTAINING PROTEIN-RELATED"/>
    <property type="match status" value="1"/>
</dbReference>
<keyword evidence="1" id="KW-0677">Repeat</keyword>
<feature type="repeat" description="ANK" evidence="3">
    <location>
        <begin position="816"/>
        <end position="838"/>
    </location>
</feature>
<dbReference type="SMART" id="SM00248">
    <property type="entry name" value="ANK"/>
    <property type="match status" value="9"/>
</dbReference>
<evidence type="ECO:0000256" key="2">
    <source>
        <dbReference type="ARBA" id="ARBA00023043"/>
    </source>
</evidence>
<dbReference type="Gene3D" id="3.40.50.300">
    <property type="entry name" value="P-loop containing nucleotide triphosphate hydrolases"/>
    <property type="match status" value="1"/>
</dbReference>
<protein>
    <recommendedName>
        <fullName evidence="6">Ankyrin repeat domain-containing protein 50</fullName>
    </recommendedName>
</protein>
<accession>A0AA38IKZ6</accession>
<dbReference type="SUPFAM" id="SSF48403">
    <property type="entry name" value="Ankyrin repeat"/>
    <property type="match status" value="1"/>
</dbReference>
<sequence length="838" mass="95584">MTLEWIRSKGDISDLERYRHEKTFVEETNLYRGKPENNISLVNGDPGMGKSELLKNVKNNCGVDFWCVFLQSMDITLLCTRLEQTQLDLREQELVKFIIDIIYDGYPEFDKHVIKLLIEKYQVAYFWDALDEITTKNVEFVTDLIQELSQKSCFQWITSRCHLKKQLEKKFNVLSRSVSQFSEAEQTLYIHKRLKDLLSDEDIDKVIEKIRSTVTLVKHNDVLGTPLQVFMLTELFRQDHAMYDDLLDKLFSLTDLYQHIIDEKFNRYYQLKADVRAPNDILKQVLIDHKRLMLEKYEKAGLKALIKKEVFRHLNIECDDFLNEIQNRADSIGLITEVTDSFPQFLHNSYAEFFVAKYFTEHYKEIEDFEKIIFDSRYVNVRFFFDLLTAKDSSAHIAVLYKNIDLLKQHKDDLMGCEDTGGRNVLQLACSWGQRCPTLEMERQEEIYIVDNESDDLSNAETSEYTEMLQYLLDNCDASDSDDIFNGTSLAYAQKADCLLAKLKLLLKHSSSKLKSNSENISILYYSAKFGYEDVIDLFEELPFVKTKKDGFSLFHLAVNYGHEKYLMKLLSVDNYKKLVDDRDKNGETPLYEACQNGYYNLAVLLVDHGANINVGTNEGSTPLHTACLHLHTSIVKFLLQSGGNVNITKKYGITPLHVACWSGHHDVVSLLLQNDANINLPTDDGCTPLYIASRNRHDKVASLLLKYGADINFAQEDGATPLFIACQEGHIKNVEVLLKAKADFNLATKSGESPLYIACQNGHIDVVRMLINSGADVNAVAANGFMAIHIACQQGYVVIVQLLIGAGAKVDICGDGMTPLKIALIHGHDNIVALLQN</sequence>
<dbReference type="InterPro" id="IPR027417">
    <property type="entry name" value="P-loop_NTPase"/>
</dbReference>
<evidence type="ECO:0000313" key="4">
    <source>
        <dbReference type="EMBL" id="KAJ3655454.1"/>
    </source>
</evidence>
<dbReference type="AlphaFoldDB" id="A0AA38IKZ6"/>
<evidence type="ECO:0000313" key="5">
    <source>
        <dbReference type="Proteomes" id="UP001168821"/>
    </source>
</evidence>
<feature type="repeat" description="ANK" evidence="3">
    <location>
        <begin position="784"/>
        <end position="816"/>
    </location>
</feature>
<comment type="caution">
    <text evidence="4">The sequence shown here is derived from an EMBL/GenBank/DDBJ whole genome shotgun (WGS) entry which is preliminary data.</text>
</comment>
<dbReference type="Pfam" id="PF12796">
    <property type="entry name" value="Ank_2"/>
    <property type="match status" value="3"/>
</dbReference>
<dbReference type="EMBL" id="JALNTZ010000004">
    <property type="protein sequence ID" value="KAJ3655454.1"/>
    <property type="molecule type" value="Genomic_DNA"/>
</dbReference>
<feature type="repeat" description="ANK" evidence="3">
    <location>
        <begin position="685"/>
        <end position="717"/>
    </location>
</feature>
<keyword evidence="2 3" id="KW-0040">ANK repeat</keyword>
<dbReference type="Pfam" id="PF00023">
    <property type="entry name" value="Ank"/>
    <property type="match status" value="1"/>
</dbReference>
<evidence type="ECO:0000256" key="1">
    <source>
        <dbReference type="ARBA" id="ARBA00022737"/>
    </source>
</evidence>
<feature type="repeat" description="ANK" evidence="3">
    <location>
        <begin position="652"/>
        <end position="684"/>
    </location>
</feature>
<feature type="repeat" description="ANK" evidence="3">
    <location>
        <begin position="718"/>
        <end position="750"/>
    </location>
</feature>
<dbReference type="PROSITE" id="PS50297">
    <property type="entry name" value="ANK_REP_REGION"/>
    <property type="match status" value="8"/>
</dbReference>
<reference evidence="4" key="1">
    <citation type="journal article" date="2023" name="G3 (Bethesda)">
        <title>Whole genome assemblies of Zophobas morio and Tenebrio molitor.</title>
        <authorList>
            <person name="Kaur S."/>
            <person name="Stinson S.A."/>
            <person name="diCenzo G.C."/>
        </authorList>
    </citation>
    <scope>NUCLEOTIDE SEQUENCE</scope>
    <source>
        <strain evidence="4">QUZm001</strain>
    </source>
</reference>
<keyword evidence="5" id="KW-1185">Reference proteome</keyword>
<dbReference type="Gene3D" id="1.25.40.20">
    <property type="entry name" value="Ankyrin repeat-containing domain"/>
    <property type="match status" value="4"/>
</dbReference>